<evidence type="ECO:0000313" key="17">
    <source>
        <dbReference type="EMBL" id="QAZ67244.1"/>
    </source>
</evidence>
<dbReference type="EC" id="2.7.2.3" evidence="5 13"/>
<feature type="binding site" evidence="13">
    <location>
        <position position="36"/>
    </location>
    <ligand>
        <name>substrate</name>
    </ligand>
</feature>
<feature type="binding site" evidence="14">
    <location>
        <position position="36"/>
    </location>
    <ligand>
        <name>(2R)-3-phosphoglycerate</name>
        <dbReference type="ChEBI" id="CHEBI:58272"/>
    </ligand>
</feature>
<dbReference type="InterPro" id="IPR015824">
    <property type="entry name" value="Phosphoglycerate_kinase_N"/>
</dbReference>
<dbReference type="InterPro" id="IPR036043">
    <property type="entry name" value="Phosphoglycerate_kinase_sf"/>
</dbReference>
<dbReference type="HAMAP" id="MF_00145">
    <property type="entry name" value="Phosphoglyc_kinase"/>
    <property type="match status" value="1"/>
</dbReference>
<feature type="binding site" evidence="13 14">
    <location>
        <begin position="59"/>
        <end position="62"/>
    </location>
    <ligand>
        <name>substrate</name>
    </ligand>
</feature>
<feature type="binding site" evidence="13 15">
    <location>
        <position position="328"/>
    </location>
    <ligand>
        <name>ATP</name>
        <dbReference type="ChEBI" id="CHEBI:30616"/>
    </ligand>
</feature>
<keyword evidence="11 13" id="KW-0067">ATP-binding</keyword>
<comment type="caution">
    <text evidence="13">Lacks conserved residue(s) required for the propagation of feature annotation.</text>
</comment>
<evidence type="ECO:0000256" key="1">
    <source>
        <dbReference type="ARBA" id="ARBA00000642"/>
    </source>
</evidence>
<dbReference type="PANTHER" id="PTHR11406">
    <property type="entry name" value="PHOSPHOGLYCERATE KINASE"/>
    <property type="match status" value="1"/>
</dbReference>
<evidence type="ECO:0000256" key="4">
    <source>
        <dbReference type="ARBA" id="ARBA00011245"/>
    </source>
</evidence>
<keyword evidence="12 13" id="KW-0324">Glycolysis</keyword>
<gene>
    <name evidence="13 17" type="primary">pgk</name>
    <name evidence="17" type="ORF">C3Y92_08375</name>
</gene>
<feature type="binding site" evidence="13">
    <location>
        <position position="151"/>
    </location>
    <ligand>
        <name>substrate</name>
    </ligand>
</feature>
<dbReference type="UniPathway" id="UPA00109">
    <property type="reaction ID" value="UER00185"/>
</dbReference>
<evidence type="ECO:0000256" key="10">
    <source>
        <dbReference type="ARBA" id="ARBA00022777"/>
    </source>
</evidence>
<feature type="binding site" evidence="13">
    <location>
        <position position="118"/>
    </location>
    <ligand>
        <name>substrate</name>
    </ligand>
</feature>
<evidence type="ECO:0000256" key="16">
    <source>
        <dbReference type="RuleBase" id="RU000532"/>
    </source>
</evidence>
<evidence type="ECO:0000256" key="7">
    <source>
        <dbReference type="ARBA" id="ARBA00022490"/>
    </source>
</evidence>
<feature type="binding site" evidence="13 15">
    <location>
        <begin position="354"/>
        <end position="357"/>
    </location>
    <ligand>
        <name>ATP</name>
        <dbReference type="ChEBI" id="CHEBI:30616"/>
    </ligand>
</feature>
<evidence type="ECO:0000256" key="2">
    <source>
        <dbReference type="ARBA" id="ARBA00004838"/>
    </source>
</evidence>
<dbReference type="EMBL" id="CP026538">
    <property type="protein sequence ID" value="QAZ67244.1"/>
    <property type="molecule type" value="Genomic_DNA"/>
</dbReference>
<comment type="catalytic activity">
    <reaction evidence="1 13 16">
        <text>(2R)-3-phosphoglycerate + ATP = (2R)-3-phospho-glyceroyl phosphate + ADP</text>
        <dbReference type="Rhea" id="RHEA:14801"/>
        <dbReference type="ChEBI" id="CHEBI:30616"/>
        <dbReference type="ChEBI" id="CHEBI:57604"/>
        <dbReference type="ChEBI" id="CHEBI:58272"/>
        <dbReference type="ChEBI" id="CHEBI:456216"/>
        <dbReference type="EC" id="2.7.2.3"/>
    </reaction>
</comment>
<organism evidence="17 18">
    <name type="scientific">Solidesulfovibrio carbinolicus</name>
    <dbReference type="NCBI Taxonomy" id="296842"/>
    <lineage>
        <taxon>Bacteria</taxon>
        <taxon>Pseudomonadati</taxon>
        <taxon>Thermodesulfobacteriota</taxon>
        <taxon>Desulfovibrionia</taxon>
        <taxon>Desulfovibrionales</taxon>
        <taxon>Desulfovibrionaceae</taxon>
        <taxon>Solidesulfovibrio</taxon>
    </lineage>
</organism>
<feature type="binding site" evidence="13 14">
    <location>
        <begin position="21"/>
        <end position="23"/>
    </location>
    <ligand>
        <name>substrate</name>
    </ligand>
</feature>
<feature type="binding site" evidence="14">
    <location>
        <position position="118"/>
    </location>
    <ligand>
        <name>(2R)-3-phosphoglycerate</name>
        <dbReference type="ChEBI" id="CHEBI:58272"/>
    </ligand>
</feature>
<evidence type="ECO:0000256" key="5">
    <source>
        <dbReference type="ARBA" id="ARBA00013061"/>
    </source>
</evidence>
<evidence type="ECO:0000256" key="11">
    <source>
        <dbReference type="ARBA" id="ARBA00022840"/>
    </source>
</evidence>
<dbReference type="PIRSF" id="PIRSF000724">
    <property type="entry name" value="Pgk"/>
    <property type="match status" value="1"/>
</dbReference>
<evidence type="ECO:0000256" key="3">
    <source>
        <dbReference type="ARBA" id="ARBA00008982"/>
    </source>
</evidence>
<dbReference type="GO" id="GO:0006096">
    <property type="term" value="P:glycolytic process"/>
    <property type="evidence" value="ECO:0007669"/>
    <property type="project" value="UniProtKB-UniRule"/>
</dbReference>
<dbReference type="GO" id="GO:0004618">
    <property type="term" value="F:phosphoglycerate kinase activity"/>
    <property type="evidence" value="ECO:0007669"/>
    <property type="project" value="UniProtKB-UniRule"/>
</dbReference>
<dbReference type="KEGG" id="dcb:C3Y92_08375"/>
<reference evidence="17 18" key="1">
    <citation type="submission" date="2018-02" db="EMBL/GenBank/DDBJ databases">
        <title>Genome sequence of Desulfovibrio carbinolicus DSM 3852.</title>
        <authorList>
            <person name="Wilbanks E."/>
            <person name="Skennerton C.T."/>
            <person name="Orphan V.J."/>
        </authorList>
    </citation>
    <scope>NUCLEOTIDE SEQUENCE [LARGE SCALE GENOMIC DNA]</scope>
    <source>
        <strain evidence="17 18">DSM 3852</strain>
    </source>
</reference>
<dbReference type="Pfam" id="PF00162">
    <property type="entry name" value="PGK"/>
    <property type="match status" value="1"/>
</dbReference>
<dbReference type="InterPro" id="IPR001576">
    <property type="entry name" value="Phosphoglycerate_kinase"/>
</dbReference>
<keyword evidence="7 13" id="KW-0963">Cytoplasm</keyword>
<dbReference type="OrthoDB" id="9808460at2"/>
<proteinExistence type="inferred from homology"/>
<evidence type="ECO:0000256" key="6">
    <source>
        <dbReference type="ARBA" id="ARBA00016471"/>
    </source>
</evidence>
<dbReference type="GO" id="GO:0005829">
    <property type="term" value="C:cytosol"/>
    <property type="evidence" value="ECO:0007669"/>
    <property type="project" value="TreeGrafter"/>
</dbReference>
<comment type="similarity">
    <text evidence="3 13 16">Belongs to the phosphoglycerate kinase family.</text>
</comment>
<feature type="binding site" evidence="13 15">
    <location>
        <position position="202"/>
    </location>
    <ligand>
        <name>ATP</name>
        <dbReference type="ChEBI" id="CHEBI:30616"/>
    </ligand>
</feature>
<dbReference type="Proteomes" id="UP000293296">
    <property type="component" value="Chromosome"/>
</dbReference>
<evidence type="ECO:0000256" key="12">
    <source>
        <dbReference type="ARBA" id="ARBA00023152"/>
    </source>
</evidence>
<evidence type="ECO:0000256" key="9">
    <source>
        <dbReference type="ARBA" id="ARBA00022741"/>
    </source>
</evidence>
<name>A0A4P6HL23_9BACT</name>
<comment type="subcellular location">
    <subcellularLocation>
        <location evidence="13">Cytoplasm</location>
    </subcellularLocation>
</comment>
<dbReference type="GO" id="GO:0043531">
    <property type="term" value="F:ADP binding"/>
    <property type="evidence" value="ECO:0007669"/>
    <property type="project" value="TreeGrafter"/>
</dbReference>
<evidence type="ECO:0000256" key="14">
    <source>
        <dbReference type="PIRSR" id="PIRSR000724-1"/>
    </source>
</evidence>
<keyword evidence="18" id="KW-1185">Reference proteome</keyword>
<dbReference type="FunFam" id="3.40.50.1260:FF:000006">
    <property type="entry name" value="Phosphoglycerate kinase"/>
    <property type="match status" value="1"/>
</dbReference>
<keyword evidence="9 13" id="KW-0547">Nucleotide-binding</keyword>
<evidence type="ECO:0000256" key="8">
    <source>
        <dbReference type="ARBA" id="ARBA00022679"/>
    </source>
</evidence>
<feature type="binding site" evidence="14">
    <location>
        <position position="151"/>
    </location>
    <ligand>
        <name>(2R)-3-phosphoglycerate</name>
        <dbReference type="ChEBI" id="CHEBI:58272"/>
    </ligand>
</feature>
<dbReference type="RefSeq" id="WP_129351630.1">
    <property type="nucleotide sequence ID" value="NZ_CP026538.1"/>
</dbReference>
<dbReference type="GO" id="GO:0005524">
    <property type="term" value="F:ATP binding"/>
    <property type="evidence" value="ECO:0007669"/>
    <property type="project" value="UniProtKB-KW"/>
</dbReference>
<dbReference type="FunFam" id="3.40.50.1260:FF:000031">
    <property type="entry name" value="Phosphoglycerate kinase 1"/>
    <property type="match status" value="1"/>
</dbReference>
<dbReference type="PRINTS" id="PR00477">
    <property type="entry name" value="PHGLYCKINASE"/>
</dbReference>
<dbReference type="AlphaFoldDB" id="A0A4P6HL23"/>
<keyword evidence="8 13" id="KW-0808">Transferase</keyword>
<dbReference type="PANTHER" id="PTHR11406:SF23">
    <property type="entry name" value="PHOSPHOGLYCERATE KINASE 1, CHLOROPLASTIC-RELATED"/>
    <property type="match status" value="1"/>
</dbReference>
<dbReference type="Gene3D" id="3.40.50.1260">
    <property type="entry name" value="Phosphoglycerate kinase, N-terminal domain"/>
    <property type="match status" value="2"/>
</dbReference>
<sequence>MALIRIDQIDVAGKKLLIRVDYNVPLKDGEITDDLRIRASLPTIEYALSKGCSLILCSHLGKAKGAPDAKYSLAPAAKRLSELLGREVKMAPDCLGEATKAMAAALKPGEILMLENLRFHPGETAGDMDFAKDVMSMAEVYVCDAFGTAHRPHASMVAFAKLAKQCCAGFLLMKEWQFLGEAVEAPQRPFVAVSGGAKVSSKLGVLKNLLTKVDAMCIGGAMANTFLAAQGYGVGKSLVEPDLFEAALEIMAEAKKRGVGFYLPVDFIISKDADKPMAEMQPCGQVPFAAIPEDAVALDVGPVTAGLFALVMDEAKTVVWNGPMGAFENPAFAQGSYTVAHIVAGVRGLSIVGGGDTDVVVHQAGLADKMAFISTGGGASLEFLEGKELPAFAALKECQS</sequence>
<evidence type="ECO:0000256" key="15">
    <source>
        <dbReference type="PIRSR" id="PIRSR000724-2"/>
    </source>
</evidence>
<comment type="pathway">
    <text evidence="2 13">Carbohydrate degradation; glycolysis; pyruvate from D-glyceraldehyde 3-phosphate: step 2/5.</text>
</comment>
<dbReference type="SUPFAM" id="SSF53748">
    <property type="entry name" value="Phosphoglycerate kinase"/>
    <property type="match status" value="1"/>
</dbReference>
<keyword evidence="10 13" id="KW-0418">Kinase</keyword>
<accession>A0A4P6HL23</accession>
<comment type="subunit">
    <text evidence="4 13">Monomer.</text>
</comment>
<dbReference type="GO" id="GO:0006094">
    <property type="term" value="P:gluconeogenesis"/>
    <property type="evidence" value="ECO:0007669"/>
    <property type="project" value="TreeGrafter"/>
</dbReference>
<evidence type="ECO:0000313" key="18">
    <source>
        <dbReference type="Proteomes" id="UP000293296"/>
    </source>
</evidence>
<protein>
    <recommendedName>
        <fullName evidence="6 13">Phosphoglycerate kinase</fullName>
        <ecNumber evidence="5 13">2.7.2.3</ecNumber>
    </recommendedName>
</protein>
<evidence type="ECO:0000256" key="13">
    <source>
        <dbReference type="HAMAP-Rule" id="MF_00145"/>
    </source>
</evidence>